<sequence>MSETAGLDIGVSPLQSPGGVAELVGAIERAFEPAREVLVPFLSDPLVAGVWLVLVLASAGTLRWDLRTNNEMLGSMMKGVWTLCVLYSGPFGLAIYWYSGRTQIPNDSVWRRGFRSTSHCYSGCGAGEVVGITLAQGILALTVGWVAAVTFAFAYLFGYALTIGPLMQDGVGLGEATWDALLSETPSITLMEIFAIGTELLLASQTHMGEILFWTALAFSLSIGFLVAWPVNVVLVKYGVKEGMSNPAEMRDDAQSAA</sequence>
<evidence type="ECO:0000313" key="3">
    <source>
        <dbReference type="EMBL" id="MFC4357099.1"/>
    </source>
</evidence>
<feature type="transmembrane region" description="Helical" evidence="1">
    <location>
        <begin position="79"/>
        <end position="98"/>
    </location>
</feature>
<evidence type="ECO:0000259" key="2">
    <source>
        <dbReference type="Pfam" id="PF14342"/>
    </source>
</evidence>
<accession>A0ABD5P876</accession>
<evidence type="ECO:0000313" key="4">
    <source>
        <dbReference type="Proteomes" id="UP001595921"/>
    </source>
</evidence>
<dbReference type="AlphaFoldDB" id="A0ABD5P876"/>
<dbReference type="EMBL" id="JBHSDS010000003">
    <property type="protein sequence ID" value="MFC4357099.1"/>
    <property type="molecule type" value="Genomic_DNA"/>
</dbReference>
<comment type="caution">
    <text evidence="3">The sequence shown here is derived from an EMBL/GenBank/DDBJ whole genome shotgun (WGS) entry which is preliminary data.</text>
</comment>
<name>A0ABD5P876_9EURY</name>
<reference evidence="3 4" key="1">
    <citation type="journal article" date="2019" name="Int. J. Syst. Evol. Microbiol.">
        <title>The Global Catalogue of Microorganisms (GCM) 10K type strain sequencing project: providing services to taxonomists for standard genome sequencing and annotation.</title>
        <authorList>
            <consortium name="The Broad Institute Genomics Platform"/>
            <consortium name="The Broad Institute Genome Sequencing Center for Infectious Disease"/>
            <person name="Wu L."/>
            <person name="Ma J."/>
        </authorList>
    </citation>
    <scope>NUCLEOTIDE SEQUENCE [LARGE SCALE GENOMIC DNA]</scope>
    <source>
        <strain evidence="3 4">CGMCC 1.12553</strain>
    </source>
</reference>
<dbReference type="Pfam" id="PF14342">
    <property type="entry name" value="DUF4396"/>
    <property type="match status" value="1"/>
</dbReference>
<keyword evidence="1" id="KW-0812">Transmembrane</keyword>
<keyword evidence="4" id="KW-1185">Reference proteome</keyword>
<keyword evidence="1" id="KW-0472">Membrane</keyword>
<evidence type="ECO:0000256" key="1">
    <source>
        <dbReference type="SAM" id="Phobius"/>
    </source>
</evidence>
<proteinExistence type="predicted"/>
<feature type="domain" description="DUF4396" evidence="2">
    <location>
        <begin position="110"/>
        <end position="241"/>
    </location>
</feature>
<gene>
    <name evidence="3" type="ORF">ACFO0N_03940</name>
</gene>
<dbReference type="RefSeq" id="WP_267622611.1">
    <property type="nucleotide sequence ID" value="NZ_JAODIW010000006.1"/>
</dbReference>
<feature type="transmembrane region" description="Helical" evidence="1">
    <location>
        <begin position="211"/>
        <end position="235"/>
    </location>
</feature>
<dbReference type="Proteomes" id="UP001595921">
    <property type="component" value="Unassembled WGS sequence"/>
</dbReference>
<organism evidence="3 4">
    <name type="scientific">Halobium salinum</name>
    <dbReference type="NCBI Taxonomy" id="1364940"/>
    <lineage>
        <taxon>Archaea</taxon>
        <taxon>Methanobacteriati</taxon>
        <taxon>Methanobacteriota</taxon>
        <taxon>Stenosarchaea group</taxon>
        <taxon>Halobacteria</taxon>
        <taxon>Halobacteriales</taxon>
        <taxon>Haloferacaceae</taxon>
        <taxon>Halobium</taxon>
    </lineage>
</organism>
<protein>
    <submittedName>
        <fullName evidence="3">DUF4396 domain-containing protein</fullName>
    </submittedName>
</protein>
<feature type="transmembrane region" description="Helical" evidence="1">
    <location>
        <begin position="37"/>
        <end position="59"/>
    </location>
</feature>
<feature type="transmembrane region" description="Helical" evidence="1">
    <location>
        <begin position="138"/>
        <end position="161"/>
    </location>
</feature>
<keyword evidence="1" id="KW-1133">Transmembrane helix</keyword>
<dbReference type="InterPro" id="IPR025509">
    <property type="entry name" value="DUF4396"/>
</dbReference>